<sequence>MLWEMVVEAREVMRKLRGLRNEWNVRVLVFVKGCGFNDGGCSILGDGLVQDPSLAMAVMVVVVRARTIVGASPHLHVVVVEHVTMGAGVVDLRVLLKAST</sequence>
<comment type="caution">
    <text evidence="1">The sequence shown here is derived from an EMBL/GenBank/DDBJ whole genome shotgun (WGS) entry which is preliminary data.</text>
</comment>
<organism evidence="1 2">
    <name type="scientific">Hibiscus sabdariffa</name>
    <name type="common">roselle</name>
    <dbReference type="NCBI Taxonomy" id="183260"/>
    <lineage>
        <taxon>Eukaryota</taxon>
        <taxon>Viridiplantae</taxon>
        <taxon>Streptophyta</taxon>
        <taxon>Embryophyta</taxon>
        <taxon>Tracheophyta</taxon>
        <taxon>Spermatophyta</taxon>
        <taxon>Magnoliopsida</taxon>
        <taxon>eudicotyledons</taxon>
        <taxon>Gunneridae</taxon>
        <taxon>Pentapetalae</taxon>
        <taxon>rosids</taxon>
        <taxon>malvids</taxon>
        <taxon>Malvales</taxon>
        <taxon>Malvaceae</taxon>
        <taxon>Malvoideae</taxon>
        <taxon>Hibiscus</taxon>
    </lineage>
</organism>
<dbReference type="EMBL" id="JBBPBM010000002">
    <property type="protein sequence ID" value="KAK8596781.1"/>
    <property type="molecule type" value="Genomic_DNA"/>
</dbReference>
<evidence type="ECO:0000313" key="1">
    <source>
        <dbReference type="EMBL" id="KAK8596781.1"/>
    </source>
</evidence>
<accession>A0ABR2G8B1</accession>
<evidence type="ECO:0000313" key="2">
    <source>
        <dbReference type="Proteomes" id="UP001472677"/>
    </source>
</evidence>
<gene>
    <name evidence="1" type="ORF">V6N12_065260</name>
</gene>
<name>A0ABR2G8B1_9ROSI</name>
<reference evidence="1 2" key="1">
    <citation type="journal article" date="2024" name="G3 (Bethesda)">
        <title>Genome assembly of Hibiscus sabdariffa L. provides insights into metabolisms of medicinal natural products.</title>
        <authorList>
            <person name="Kim T."/>
        </authorList>
    </citation>
    <scope>NUCLEOTIDE SEQUENCE [LARGE SCALE GENOMIC DNA]</scope>
    <source>
        <strain evidence="1">TK-2024</strain>
        <tissue evidence="1">Old leaves</tissue>
    </source>
</reference>
<dbReference type="Proteomes" id="UP001472677">
    <property type="component" value="Unassembled WGS sequence"/>
</dbReference>
<protein>
    <submittedName>
        <fullName evidence="1">Uncharacterized protein</fullName>
    </submittedName>
</protein>
<proteinExistence type="predicted"/>
<keyword evidence="2" id="KW-1185">Reference proteome</keyword>